<reference evidence="5" key="5">
    <citation type="journal article" date="2021" name="G3 (Bethesda)">
        <title>Aegilops tauschii genome assembly Aet v5.0 features greater sequence contiguity and improved annotation.</title>
        <authorList>
            <person name="Wang L."/>
            <person name="Zhu T."/>
            <person name="Rodriguez J.C."/>
            <person name="Deal K.R."/>
            <person name="Dubcovsky J."/>
            <person name="McGuire P.E."/>
            <person name="Lux T."/>
            <person name="Spannagl M."/>
            <person name="Mayer K.F.X."/>
            <person name="Baldrich P."/>
            <person name="Meyers B.C."/>
            <person name="Huo N."/>
            <person name="Gu Y.Q."/>
            <person name="Zhou H."/>
            <person name="Devos K.M."/>
            <person name="Bennetzen J.L."/>
            <person name="Unver T."/>
            <person name="Budak H."/>
            <person name="Gulick P.J."/>
            <person name="Galiba G."/>
            <person name="Kalapos B."/>
            <person name="Nelson D.R."/>
            <person name="Li P."/>
            <person name="You F.M."/>
            <person name="Luo M.C."/>
            <person name="Dvorak J."/>
        </authorList>
    </citation>
    <scope>NUCLEOTIDE SEQUENCE [LARGE SCALE GENOMIC DNA]</scope>
    <source>
        <strain evidence="5">cv. AL8/78</strain>
    </source>
</reference>
<dbReference type="Pfam" id="PF10262">
    <property type="entry name" value="Rdx"/>
    <property type="match status" value="1"/>
</dbReference>
<dbReference type="InterPro" id="IPR036249">
    <property type="entry name" value="Thioredoxin-like_sf"/>
</dbReference>
<dbReference type="GO" id="GO:0045454">
    <property type="term" value="P:cell redox homeostasis"/>
    <property type="evidence" value="ECO:0007669"/>
    <property type="project" value="TreeGrafter"/>
</dbReference>
<sequence length="251" mass="27725">MDRVQLLLVGLPAILFISDLSHIFAPPPPHLRHPHGHPPHPPHPNPPHHPHQPRPPHHHPHPPHHHHHPDPAAAAIQVLVKPQQPNLEGGAGFGTTVELQFCASCSYKGNAMTMKRMLETSFPGINVFLHNYPPAFPKRVLSKIMPVIQVGAIATIMAGDQIFPRLGITPPPLFYSLRANRFGTMATIWLIGNFAQSFLQSSGAFEVYCNGDLVFSKLAEQRFPSEFELRDLIGSRLPPSPFGKNMGNVLS</sequence>
<keyword evidence="2" id="KW-0676">Redox-active center</keyword>
<keyword evidence="1 4" id="KW-0732">Signal</keyword>
<dbReference type="InterPro" id="IPR019389">
    <property type="entry name" value="Selenoprotein_T"/>
</dbReference>
<evidence type="ECO:0000313" key="5">
    <source>
        <dbReference type="EnsemblPlants" id="AET1Gv20695500.3"/>
    </source>
</evidence>
<keyword evidence="6" id="KW-1185">Reference proteome</keyword>
<accession>A0A452ZB87</accession>
<protein>
    <recommendedName>
        <fullName evidence="7">SelT-like protein</fullName>
    </recommendedName>
</protein>
<organism evidence="5 6">
    <name type="scientific">Aegilops tauschii subsp. strangulata</name>
    <name type="common">Goatgrass</name>
    <dbReference type="NCBI Taxonomy" id="200361"/>
    <lineage>
        <taxon>Eukaryota</taxon>
        <taxon>Viridiplantae</taxon>
        <taxon>Streptophyta</taxon>
        <taxon>Embryophyta</taxon>
        <taxon>Tracheophyta</taxon>
        <taxon>Spermatophyta</taxon>
        <taxon>Magnoliopsida</taxon>
        <taxon>Liliopsida</taxon>
        <taxon>Poales</taxon>
        <taxon>Poaceae</taxon>
        <taxon>BOP clade</taxon>
        <taxon>Pooideae</taxon>
        <taxon>Triticodae</taxon>
        <taxon>Triticeae</taxon>
        <taxon>Triticinae</taxon>
        <taxon>Aegilops</taxon>
    </lineage>
</organism>
<dbReference type="EnsemblPlants" id="AET1Gv20695500.3">
    <property type="protein sequence ID" value="AET1Gv20695500.3"/>
    <property type="gene ID" value="AET1Gv20695500"/>
</dbReference>
<reference evidence="6" key="2">
    <citation type="journal article" date="2017" name="Nat. Plants">
        <title>The Aegilops tauschii genome reveals multiple impacts of transposons.</title>
        <authorList>
            <person name="Zhao G."/>
            <person name="Zou C."/>
            <person name="Li K."/>
            <person name="Wang K."/>
            <person name="Li T."/>
            <person name="Gao L."/>
            <person name="Zhang X."/>
            <person name="Wang H."/>
            <person name="Yang Z."/>
            <person name="Liu X."/>
            <person name="Jiang W."/>
            <person name="Mao L."/>
            <person name="Kong X."/>
            <person name="Jiao Y."/>
            <person name="Jia J."/>
        </authorList>
    </citation>
    <scope>NUCLEOTIDE SEQUENCE [LARGE SCALE GENOMIC DNA]</scope>
    <source>
        <strain evidence="6">cv. AL8/78</strain>
    </source>
</reference>
<dbReference type="NCBIfam" id="TIGR02174">
    <property type="entry name" value="CXXU_selWTH"/>
    <property type="match status" value="1"/>
</dbReference>
<reference evidence="5" key="4">
    <citation type="submission" date="2019-03" db="UniProtKB">
        <authorList>
            <consortium name="EnsemblPlants"/>
        </authorList>
    </citation>
    <scope>IDENTIFICATION</scope>
</reference>
<dbReference type="PANTHER" id="PTHR13544:SF14">
    <property type="entry name" value="OS05G0467300 PROTEIN"/>
    <property type="match status" value="1"/>
</dbReference>
<dbReference type="Proteomes" id="UP000015105">
    <property type="component" value="Chromosome 1D"/>
</dbReference>
<evidence type="ECO:0000256" key="3">
    <source>
        <dbReference type="SAM" id="MobiDB-lite"/>
    </source>
</evidence>
<dbReference type="Gramene" id="AET1Gv20695500.3">
    <property type="protein sequence ID" value="AET1Gv20695500.3"/>
    <property type="gene ID" value="AET1Gv20695500"/>
</dbReference>
<dbReference type="PANTHER" id="PTHR13544">
    <property type="entry name" value="SELENOPROTEIN T"/>
    <property type="match status" value="1"/>
</dbReference>
<reference evidence="6" key="1">
    <citation type="journal article" date="2014" name="Science">
        <title>Ancient hybridizations among the ancestral genomes of bread wheat.</title>
        <authorList>
            <consortium name="International Wheat Genome Sequencing Consortium,"/>
            <person name="Marcussen T."/>
            <person name="Sandve S.R."/>
            <person name="Heier L."/>
            <person name="Spannagl M."/>
            <person name="Pfeifer M."/>
            <person name="Jakobsen K.S."/>
            <person name="Wulff B.B."/>
            <person name="Steuernagel B."/>
            <person name="Mayer K.F."/>
            <person name="Olsen O.A."/>
        </authorList>
    </citation>
    <scope>NUCLEOTIDE SEQUENCE [LARGE SCALE GENOMIC DNA]</scope>
    <source>
        <strain evidence="6">cv. AL8/78</strain>
    </source>
</reference>
<proteinExistence type="predicted"/>
<evidence type="ECO:0000313" key="6">
    <source>
        <dbReference type="Proteomes" id="UP000015105"/>
    </source>
</evidence>
<dbReference type="Gene3D" id="3.40.30.10">
    <property type="entry name" value="Glutaredoxin"/>
    <property type="match status" value="1"/>
</dbReference>
<feature type="chain" id="PRO_5019116971" description="SelT-like protein" evidence="4">
    <location>
        <begin position="21"/>
        <end position="251"/>
    </location>
</feature>
<feature type="region of interest" description="Disordered" evidence="3">
    <location>
        <begin position="27"/>
        <end position="70"/>
    </location>
</feature>
<dbReference type="SUPFAM" id="SSF52833">
    <property type="entry name" value="Thioredoxin-like"/>
    <property type="match status" value="1"/>
</dbReference>
<dbReference type="AlphaFoldDB" id="A0A452ZB87"/>
<evidence type="ECO:0000256" key="1">
    <source>
        <dbReference type="ARBA" id="ARBA00022729"/>
    </source>
</evidence>
<dbReference type="GO" id="GO:0005789">
    <property type="term" value="C:endoplasmic reticulum membrane"/>
    <property type="evidence" value="ECO:0007669"/>
    <property type="project" value="TreeGrafter"/>
</dbReference>
<name>A0A452ZB87_AEGTS</name>
<evidence type="ECO:0008006" key="7">
    <source>
        <dbReference type="Google" id="ProtNLM"/>
    </source>
</evidence>
<dbReference type="InterPro" id="IPR011893">
    <property type="entry name" value="Selenoprotein_Rdx-typ"/>
</dbReference>
<evidence type="ECO:0000256" key="4">
    <source>
        <dbReference type="SAM" id="SignalP"/>
    </source>
</evidence>
<feature type="signal peptide" evidence="4">
    <location>
        <begin position="1"/>
        <end position="20"/>
    </location>
</feature>
<dbReference type="GO" id="GO:0004791">
    <property type="term" value="F:thioredoxin-disulfide reductase (NADPH) activity"/>
    <property type="evidence" value="ECO:0007669"/>
    <property type="project" value="TreeGrafter"/>
</dbReference>
<feature type="compositionally biased region" description="Basic residues" evidence="3">
    <location>
        <begin position="30"/>
        <end position="68"/>
    </location>
</feature>
<reference evidence="5" key="3">
    <citation type="journal article" date="2017" name="Nature">
        <title>Genome sequence of the progenitor of the wheat D genome Aegilops tauschii.</title>
        <authorList>
            <person name="Luo M.C."/>
            <person name="Gu Y.Q."/>
            <person name="Puiu D."/>
            <person name="Wang H."/>
            <person name="Twardziok S.O."/>
            <person name="Deal K.R."/>
            <person name="Huo N."/>
            <person name="Zhu T."/>
            <person name="Wang L."/>
            <person name="Wang Y."/>
            <person name="McGuire P.E."/>
            <person name="Liu S."/>
            <person name="Long H."/>
            <person name="Ramasamy R.K."/>
            <person name="Rodriguez J.C."/>
            <person name="Van S.L."/>
            <person name="Yuan L."/>
            <person name="Wang Z."/>
            <person name="Xia Z."/>
            <person name="Xiao L."/>
            <person name="Anderson O.D."/>
            <person name="Ouyang S."/>
            <person name="Liang Y."/>
            <person name="Zimin A.V."/>
            <person name="Pertea G."/>
            <person name="Qi P."/>
            <person name="Bennetzen J.L."/>
            <person name="Dai X."/>
            <person name="Dawson M.W."/>
            <person name="Muller H.G."/>
            <person name="Kugler K."/>
            <person name="Rivarola-Duarte L."/>
            <person name="Spannagl M."/>
            <person name="Mayer K.F.X."/>
            <person name="Lu F.H."/>
            <person name="Bevan M.W."/>
            <person name="Leroy P."/>
            <person name="Li P."/>
            <person name="You F.M."/>
            <person name="Sun Q."/>
            <person name="Liu Z."/>
            <person name="Lyons E."/>
            <person name="Wicker T."/>
            <person name="Salzberg S.L."/>
            <person name="Devos K.M."/>
            <person name="Dvorak J."/>
        </authorList>
    </citation>
    <scope>NUCLEOTIDE SEQUENCE [LARGE SCALE GENOMIC DNA]</scope>
    <source>
        <strain evidence="5">cv. AL8/78</strain>
    </source>
</reference>
<evidence type="ECO:0000256" key="2">
    <source>
        <dbReference type="ARBA" id="ARBA00023284"/>
    </source>
</evidence>